<evidence type="ECO:0000256" key="3">
    <source>
        <dbReference type="ARBA" id="ARBA00022723"/>
    </source>
</evidence>
<evidence type="ECO:0000256" key="1">
    <source>
        <dbReference type="ARBA" id="ARBA00001947"/>
    </source>
</evidence>
<feature type="domain" description="Peptidase M20 dimerisation" evidence="9">
    <location>
        <begin position="184"/>
        <end position="270"/>
    </location>
</feature>
<evidence type="ECO:0000313" key="11">
    <source>
        <dbReference type="Proteomes" id="UP000008544"/>
    </source>
</evidence>
<evidence type="ECO:0000256" key="5">
    <source>
        <dbReference type="ARBA" id="ARBA00022833"/>
    </source>
</evidence>
<keyword evidence="2" id="KW-0645">Protease</keyword>
<dbReference type="GO" id="GO:0046872">
    <property type="term" value="F:metal ion binding"/>
    <property type="evidence" value="ECO:0007669"/>
    <property type="project" value="UniProtKB-UniRule"/>
</dbReference>
<dbReference type="SUPFAM" id="SSF53187">
    <property type="entry name" value="Zn-dependent exopeptidases"/>
    <property type="match status" value="1"/>
</dbReference>
<dbReference type="GO" id="GO:0006508">
    <property type="term" value="P:proteolysis"/>
    <property type="evidence" value="ECO:0007669"/>
    <property type="project" value="UniProtKB-KW"/>
</dbReference>
<dbReference type="PIRSF" id="PIRSF001123">
    <property type="entry name" value="PepA_GA"/>
    <property type="match status" value="1"/>
</dbReference>
<evidence type="ECO:0000313" key="10">
    <source>
        <dbReference type="EMBL" id="ACA60107.1"/>
    </source>
</evidence>
<dbReference type="KEGG" id="dau:Daud_1605"/>
<dbReference type="Proteomes" id="UP000008544">
    <property type="component" value="Chromosome"/>
</dbReference>
<evidence type="ECO:0000256" key="2">
    <source>
        <dbReference type="ARBA" id="ARBA00022670"/>
    </source>
</evidence>
<accession>B1I546</accession>
<protein>
    <submittedName>
        <fullName evidence="10">Peptidase T-like protein</fullName>
    </submittedName>
</protein>
<evidence type="ECO:0000256" key="7">
    <source>
        <dbReference type="PIRNR" id="PIRNR001123"/>
    </source>
</evidence>
<dbReference type="PROSITE" id="PS00758">
    <property type="entry name" value="ARGE_DAPE_CPG2_1"/>
    <property type="match status" value="1"/>
</dbReference>
<comment type="similarity">
    <text evidence="7">Belongs to the peptidase M42 family.</text>
</comment>
<reference evidence="11" key="1">
    <citation type="submission" date="2007-10" db="EMBL/GenBank/DDBJ databases">
        <title>Complete sequence of chromosome of Desulforudis audaxviator MP104C.</title>
        <authorList>
            <person name="Copeland A."/>
            <person name="Lucas S."/>
            <person name="Lapidus A."/>
            <person name="Barry K."/>
            <person name="Glavina del Rio T."/>
            <person name="Dalin E."/>
            <person name="Tice H."/>
            <person name="Bruce D."/>
            <person name="Pitluck S."/>
            <person name="Lowry S.R."/>
            <person name="Larimer F."/>
            <person name="Land M.L."/>
            <person name="Hauser L."/>
            <person name="Kyrpides N."/>
            <person name="Ivanova N.N."/>
            <person name="Richardson P."/>
        </authorList>
    </citation>
    <scope>NUCLEOTIDE SEQUENCE [LARGE SCALE GENOMIC DNA]</scope>
    <source>
        <strain evidence="11">MP104C</strain>
    </source>
</reference>
<dbReference type="InterPro" id="IPR011650">
    <property type="entry name" value="Peptidase_M20_dimer"/>
</dbReference>
<dbReference type="RefSeq" id="WP_012302688.1">
    <property type="nucleotide sequence ID" value="NC_010424.1"/>
</dbReference>
<dbReference type="EMBL" id="CP000860">
    <property type="protein sequence ID" value="ACA60107.1"/>
    <property type="molecule type" value="Genomic_DNA"/>
</dbReference>
<reference evidence="10 11" key="2">
    <citation type="journal article" date="2008" name="Science">
        <title>Environmental genomics reveals a single-species ecosystem deep within Earth.</title>
        <authorList>
            <person name="Chivian D."/>
            <person name="Brodie E.L."/>
            <person name="Alm E.J."/>
            <person name="Culley D.E."/>
            <person name="Dehal P.S."/>
            <person name="Desantis T.Z."/>
            <person name="Gihring T.M."/>
            <person name="Lapidus A."/>
            <person name="Lin L.H."/>
            <person name="Lowry S.R."/>
            <person name="Moser D.P."/>
            <person name="Richardson P.M."/>
            <person name="Southam G."/>
            <person name="Wanger G."/>
            <person name="Pratt L.M."/>
            <person name="Andersen G.L."/>
            <person name="Hazen T.C."/>
            <person name="Brockman F.J."/>
            <person name="Arkin A.P."/>
            <person name="Onstott T.C."/>
        </authorList>
    </citation>
    <scope>NUCLEOTIDE SEQUENCE [LARGE SCALE GENOMIC DNA]</scope>
    <source>
        <strain evidence="10 11">MP104C</strain>
    </source>
</reference>
<dbReference type="GO" id="GO:0008237">
    <property type="term" value="F:metallopeptidase activity"/>
    <property type="evidence" value="ECO:0007669"/>
    <property type="project" value="UniProtKB-KW"/>
</dbReference>
<name>B1I546_DESAP</name>
<organism evidence="10 11">
    <name type="scientific">Desulforudis audaxviator (strain MP104C)</name>
    <dbReference type="NCBI Taxonomy" id="477974"/>
    <lineage>
        <taxon>Bacteria</taxon>
        <taxon>Bacillati</taxon>
        <taxon>Bacillota</taxon>
        <taxon>Clostridia</taxon>
        <taxon>Thermoanaerobacterales</taxon>
        <taxon>Candidatus Desulforudaceae</taxon>
        <taxon>Candidatus Desulforudis</taxon>
    </lineage>
</organism>
<dbReference type="Pfam" id="PF01546">
    <property type="entry name" value="Peptidase_M20"/>
    <property type="match status" value="1"/>
</dbReference>
<dbReference type="Gene3D" id="3.30.70.360">
    <property type="match status" value="1"/>
</dbReference>
<dbReference type="AlphaFoldDB" id="B1I546"/>
<dbReference type="OrthoDB" id="9773892at2"/>
<evidence type="ECO:0000256" key="8">
    <source>
        <dbReference type="PIRSR" id="PIRSR001123-2"/>
    </source>
</evidence>
<keyword evidence="3 8" id="KW-0479">Metal-binding</keyword>
<sequence length="368" mass="39541">MVNRERCLETFLELVRIDSPSYREREVADYLRNVLEGLGCRVFEDRAAEQVNGQAGNLYVFRAGTREGPTILFCAHMDTVEPGCRVKPQVRNGTVYSDGKTILAADDKAGIAALLEVVRVLGERGLPALPLELLFTVAEEQGLVGAKCLDAGLVTAEFGYVLDSDGPPGKIVIEAPSQDRITAVVRGRAAHAGIDPEGGINAIQAAARGIASMRLGRIDPETTANIGVIRGGHATNIVPEVVNIEGETRSLDDEKRAALTAEICRLLTEGAESVGGRAEIEVELVYPSFRLRPEDPVVQIARRAASRLGLEPRLEQTGGGSDANILNELGVPTVNLSCGMQKVHTTEEFIVIEDLIKSAELVLEIITT</sequence>
<dbReference type="HOGENOM" id="CLU_021802_6_0_9"/>
<keyword evidence="4" id="KW-0378">Hydrolase</keyword>
<gene>
    <name evidence="10" type="ordered locus">Daud_1605</name>
</gene>
<dbReference type="InterPro" id="IPR010162">
    <property type="entry name" value="PepT-like"/>
</dbReference>
<dbReference type="SUPFAM" id="SSF55031">
    <property type="entry name" value="Bacterial exopeptidase dimerisation domain"/>
    <property type="match status" value="1"/>
</dbReference>
<dbReference type="InterPro" id="IPR002933">
    <property type="entry name" value="Peptidase_M20"/>
</dbReference>
<comment type="cofactor">
    <cofactor evidence="8">
        <name>a divalent metal cation</name>
        <dbReference type="ChEBI" id="CHEBI:60240"/>
    </cofactor>
    <text evidence="8">Binds 2 divalent metal cations per subunit.</text>
</comment>
<dbReference type="Gene3D" id="3.40.630.10">
    <property type="entry name" value="Zn peptidases"/>
    <property type="match status" value="1"/>
</dbReference>
<dbReference type="InterPro" id="IPR036264">
    <property type="entry name" value="Bact_exopeptidase_dim_dom"/>
</dbReference>
<dbReference type="STRING" id="477974.Daud_1605"/>
<keyword evidence="6" id="KW-0482">Metalloprotease</keyword>
<proteinExistence type="inferred from homology"/>
<feature type="binding site" evidence="8">
    <location>
        <position position="344"/>
    </location>
    <ligand>
        <name>Zn(2+)</name>
        <dbReference type="ChEBI" id="CHEBI:29105"/>
        <label>2</label>
    </ligand>
</feature>
<evidence type="ECO:0000256" key="6">
    <source>
        <dbReference type="ARBA" id="ARBA00023049"/>
    </source>
</evidence>
<comment type="cofactor">
    <cofactor evidence="1">
        <name>Zn(2+)</name>
        <dbReference type="ChEBI" id="CHEBI:29105"/>
    </cofactor>
</comment>
<dbReference type="InterPro" id="IPR001261">
    <property type="entry name" value="ArgE/DapE_CS"/>
</dbReference>
<evidence type="ECO:0000256" key="4">
    <source>
        <dbReference type="ARBA" id="ARBA00022801"/>
    </source>
</evidence>
<dbReference type="eggNOG" id="COG2195">
    <property type="taxonomic scope" value="Bacteria"/>
</dbReference>
<dbReference type="GO" id="GO:0004177">
    <property type="term" value="F:aminopeptidase activity"/>
    <property type="evidence" value="ECO:0007669"/>
    <property type="project" value="UniProtKB-UniRule"/>
</dbReference>
<dbReference type="Pfam" id="PF07687">
    <property type="entry name" value="M20_dimer"/>
    <property type="match status" value="1"/>
</dbReference>
<keyword evidence="11" id="KW-1185">Reference proteome</keyword>
<dbReference type="PANTHER" id="PTHR42994:SF2">
    <property type="entry name" value="PEPTIDASE"/>
    <property type="match status" value="1"/>
</dbReference>
<keyword evidence="5" id="KW-0862">Zinc</keyword>
<dbReference type="PANTHER" id="PTHR42994">
    <property type="entry name" value="PEPTIDASE T"/>
    <property type="match status" value="1"/>
</dbReference>
<dbReference type="InterPro" id="IPR008007">
    <property type="entry name" value="Peptidase_M42"/>
</dbReference>
<evidence type="ECO:0000259" key="9">
    <source>
        <dbReference type="Pfam" id="PF07687"/>
    </source>
</evidence>
<dbReference type="NCBIfam" id="TIGR01883">
    <property type="entry name" value="PepT-like"/>
    <property type="match status" value="1"/>
</dbReference>